<keyword evidence="1" id="KW-0808">Transferase</keyword>
<dbReference type="Gene3D" id="3.90.550.10">
    <property type="entry name" value="Spore Coat Polysaccharide Biosynthesis Protein SpsA, Chain A"/>
    <property type="match status" value="1"/>
</dbReference>
<dbReference type="SUPFAM" id="SSF53448">
    <property type="entry name" value="Nucleotide-diphospho-sugar transferases"/>
    <property type="match status" value="1"/>
</dbReference>
<dbReference type="Pfam" id="PF09837">
    <property type="entry name" value="DUF2064"/>
    <property type="match status" value="1"/>
</dbReference>
<dbReference type="AlphaFoldDB" id="A0A1K0GKI9"/>
<proteinExistence type="predicted"/>
<dbReference type="EMBL" id="MEIA01000551">
    <property type="protein sequence ID" value="OJF09707.1"/>
    <property type="molecule type" value="Genomic_DNA"/>
</dbReference>
<evidence type="ECO:0000313" key="2">
    <source>
        <dbReference type="Proteomes" id="UP000182486"/>
    </source>
</evidence>
<dbReference type="InterPro" id="IPR029044">
    <property type="entry name" value="Nucleotide-diphossugar_trans"/>
</dbReference>
<dbReference type="Proteomes" id="UP000182486">
    <property type="component" value="Unassembled WGS sequence"/>
</dbReference>
<dbReference type="RefSeq" id="WP_071810010.1">
    <property type="nucleotide sequence ID" value="NZ_MEIA01000551.1"/>
</dbReference>
<sequence length="204" mass="21501">MTQVLVLAKTPVPGRVKTRLCPPLTYEQAAEVAAAALADTLTTVTAFSAAHQALVIDGDHPAPAGWRRVPQRGGPLAERLVNAFSDTAGPPTVLVGMDTPQLTSELLGEAADLAEVDATLGLAEDGGWWALGLRDARHANVLRTIATSTSDTGVQTHAALRRRGLRVALLPILRDVDTTQDARIVAAACSTSSRFRRTVQAVVK</sequence>
<dbReference type="PANTHER" id="PTHR36529:SF1">
    <property type="entry name" value="GLYCOSYLTRANSFERASE"/>
    <property type="match status" value="1"/>
</dbReference>
<dbReference type="InterPro" id="IPR018641">
    <property type="entry name" value="Trfase_1_rSAM/seldom-assoc"/>
</dbReference>
<dbReference type="GO" id="GO:0016740">
    <property type="term" value="F:transferase activity"/>
    <property type="evidence" value="ECO:0007669"/>
    <property type="project" value="UniProtKB-KW"/>
</dbReference>
<evidence type="ECO:0000313" key="1">
    <source>
        <dbReference type="EMBL" id="OJF09707.1"/>
    </source>
</evidence>
<comment type="caution">
    <text evidence="1">The sequence shown here is derived from an EMBL/GenBank/DDBJ whole genome shotgun (WGS) entry which is preliminary data.</text>
</comment>
<accession>A0A1K0GKI9</accession>
<protein>
    <submittedName>
        <fullName evidence="1">Glycosyltransferase involved in cell wall biogenesis</fullName>
    </submittedName>
</protein>
<keyword evidence="2" id="KW-1185">Reference proteome</keyword>
<reference evidence="1 2" key="1">
    <citation type="submission" date="2016-09" db="EMBL/GenBank/DDBJ databases">
        <title>Couchioplanes caeruleus draft genome sequence.</title>
        <authorList>
            <person name="Sheehan J."/>
            <person name="Caffrey P."/>
        </authorList>
    </citation>
    <scope>NUCLEOTIDE SEQUENCE [LARGE SCALE GENOMIC DNA]</scope>
    <source>
        <strain evidence="1 2">DSM 43634</strain>
    </source>
</reference>
<name>A0A1K0GKI9_9ACTN</name>
<gene>
    <name evidence="1" type="ORF">BG844_36165</name>
</gene>
<organism evidence="1 2">
    <name type="scientific">Couchioplanes caeruleus subsp. caeruleus</name>
    <dbReference type="NCBI Taxonomy" id="56427"/>
    <lineage>
        <taxon>Bacteria</taxon>
        <taxon>Bacillati</taxon>
        <taxon>Actinomycetota</taxon>
        <taxon>Actinomycetes</taxon>
        <taxon>Micromonosporales</taxon>
        <taxon>Micromonosporaceae</taxon>
        <taxon>Couchioplanes</taxon>
    </lineage>
</organism>
<dbReference type="PANTHER" id="PTHR36529">
    <property type="entry name" value="SLL1095 PROTEIN"/>
    <property type="match status" value="1"/>
</dbReference>